<name>A0A6C0K5U9_9ZZZZ</name>
<dbReference type="AlphaFoldDB" id="A0A6C0K5U9"/>
<proteinExistence type="predicted"/>
<dbReference type="EMBL" id="MN740802">
    <property type="protein sequence ID" value="QHU12531.1"/>
    <property type="molecule type" value="Genomic_DNA"/>
</dbReference>
<reference evidence="1" key="1">
    <citation type="journal article" date="2020" name="Nature">
        <title>Giant virus diversity and host interactions through global metagenomics.</title>
        <authorList>
            <person name="Schulz F."/>
            <person name="Roux S."/>
            <person name="Paez-Espino D."/>
            <person name="Jungbluth S."/>
            <person name="Walsh D.A."/>
            <person name="Denef V.J."/>
            <person name="McMahon K.D."/>
            <person name="Konstantinidis K.T."/>
            <person name="Eloe-Fadrosh E.A."/>
            <person name="Kyrpides N.C."/>
            <person name="Woyke T."/>
        </authorList>
    </citation>
    <scope>NUCLEOTIDE SEQUENCE</scope>
    <source>
        <strain evidence="1">GVMAG-S-1101171-110</strain>
    </source>
</reference>
<protein>
    <submittedName>
        <fullName evidence="1">Uncharacterized protein</fullName>
    </submittedName>
</protein>
<evidence type="ECO:0000313" key="1">
    <source>
        <dbReference type="EMBL" id="QHU12531.1"/>
    </source>
</evidence>
<sequence length="172" mass="19485">METILGVLGARNSITKQIIQDEILNPVLYDIGGNDNKKPVRILVPSEPLSSTYVECWAQRQGIEVHPVKSDWIRHGRRAGILRDAHIEKECNVFIIFEGPKSRYYLDLAERIAKRKVGSKVYIVCANSVSPVLLEVEQVGRLTVDEKEEAEILTLPKMWSNSDIKCLIDDDL</sequence>
<organism evidence="1">
    <name type="scientific">viral metagenome</name>
    <dbReference type="NCBI Taxonomy" id="1070528"/>
    <lineage>
        <taxon>unclassified sequences</taxon>
        <taxon>metagenomes</taxon>
        <taxon>organismal metagenomes</taxon>
    </lineage>
</organism>
<accession>A0A6C0K5U9</accession>